<evidence type="ECO:0000313" key="4">
    <source>
        <dbReference type="Proteomes" id="UP000637643"/>
    </source>
</evidence>
<dbReference type="PANTHER" id="PTHR30204">
    <property type="entry name" value="REDOX-CYCLING DRUG-SENSING TRANSCRIPTIONAL ACTIVATOR SOXR"/>
    <property type="match status" value="1"/>
</dbReference>
<dbReference type="InterPro" id="IPR047057">
    <property type="entry name" value="MerR_fam"/>
</dbReference>
<dbReference type="GO" id="GO:0003700">
    <property type="term" value="F:DNA-binding transcription factor activity"/>
    <property type="evidence" value="ECO:0007669"/>
    <property type="project" value="InterPro"/>
</dbReference>
<evidence type="ECO:0000313" key="3">
    <source>
        <dbReference type="EMBL" id="GGF65368.1"/>
    </source>
</evidence>
<dbReference type="InterPro" id="IPR000551">
    <property type="entry name" value="MerR-type_HTH_dom"/>
</dbReference>
<reference evidence="3" key="2">
    <citation type="submission" date="2020-09" db="EMBL/GenBank/DDBJ databases">
        <authorList>
            <person name="Sun Q."/>
            <person name="Zhou Y."/>
        </authorList>
    </citation>
    <scope>NUCLEOTIDE SEQUENCE</scope>
    <source>
        <strain evidence="3">CGMCC 1.16134</strain>
    </source>
</reference>
<gene>
    <name evidence="3" type="ORF">GCM10010912_07970</name>
</gene>
<dbReference type="PANTHER" id="PTHR30204:SF98">
    <property type="entry name" value="HTH-TYPE TRANSCRIPTIONAL REGULATOR ADHR"/>
    <property type="match status" value="1"/>
</dbReference>
<dbReference type="CDD" id="cd01109">
    <property type="entry name" value="HTH_YyaN"/>
    <property type="match status" value="1"/>
</dbReference>
<dbReference type="Gene3D" id="1.10.1660.10">
    <property type="match status" value="1"/>
</dbReference>
<keyword evidence="4" id="KW-1185">Reference proteome</keyword>
<dbReference type="RefSeq" id="WP_229695968.1">
    <property type="nucleotide sequence ID" value="NZ_BMKR01000003.1"/>
</dbReference>
<evidence type="ECO:0000256" key="1">
    <source>
        <dbReference type="ARBA" id="ARBA00023125"/>
    </source>
</evidence>
<proteinExistence type="predicted"/>
<keyword evidence="1" id="KW-0238">DNA-binding</keyword>
<name>A0A917BZZ5_9BACL</name>
<dbReference type="AlphaFoldDB" id="A0A917BZZ5"/>
<comment type="caution">
    <text evidence="3">The sequence shown here is derived from an EMBL/GenBank/DDBJ whole genome shotgun (WGS) entry which is preliminary data.</text>
</comment>
<dbReference type="SMART" id="SM00422">
    <property type="entry name" value="HTH_MERR"/>
    <property type="match status" value="1"/>
</dbReference>
<dbReference type="Pfam" id="PF13411">
    <property type="entry name" value="MerR_1"/>
    <property type="match status" value="1"/>
</dbReference>
<dbReference type="SUPFAM" id="SSF46955">
    <property type="entry name" value="Putative DNA-binding domain"/>
    <property type="match status" value="1"/>
</dbReference>
<dbReference type="InterPro" id="IPR009061">
    <property type="entry name" value="DNA-bd_dom_put_sf"/>
</dbReference>
<dbReference type="PROSITE" id="PS50937">
    <property type="entry name" value="HTH_MERR_2"/>
    <property type="match status" value="1"/>
</dbReference>
<accession>A0A917BZZ5</accession>
<dbReference type="GO" id="GO:0003677">
    <property type="term" value="F:DNA binding"/>
    <property type="evidence" value="ECO:0007669"/>
    <property type="project" value="UniProtKB-KW"/>
</dbReference>
<dbReference type="PRINTS" id="PR00040">
    <property type="entry name" value="HTHMERR"/>
</dbReference>
<reference evidence="3" key="1">
    <citation type="journal article" date="2014" name="Int. J. Syst. Evol. Microbiol.">
        <title>Complete genome sequence of Corynebacterium casei LMG S-19264T (=DSM 44701T), isolated from a smear-ripened cheese.</title>
        <authorList>
            <consortium name="US DOE Joint Genome Institute (JGI-PGF)"/>
            <person name="Walter F."/>
            <person name="Albersmeier A."/>
            <person name="Kalinowski J."/>
            <person name="Ruckert C."/>
        </authorList>
    </citation>
    <scope>NUCLEOTIDE SEQUENCE</scope>
    <source>
        <strain evidence="3">CGMCC 1.16134</strain>
    </source>
</reference>
<dbReference type="EMBL" id="BMKR01000003">
    <property type="protein sequence ID" value="GGF65368.1"/>
    <property type="molecule type" value="Genomic_DNA"/>
</dbReference>
<evidence type="ECO:0000259" key="2">
    <source>
        <dbReference type="PROSITE" id="PS50937"/>
    </source>
</evidence>
<feature type="domain" description="HTH merR-type" evidence="2">
    <location>
        <begin position="23"/>
        <end position="90"/>
    </location>
</feature>
<protein>
    <submittedName>
        <fullName evidence="3">MerR family transcriptional regulator</fullName>
    </submittedName>
</protein>
<sequence>MVTITKGEDTMQEMQAIPEIATSIKQAAEVTGLSEDTIRYYERVGLLPYAERKANGHRHYTREHLQGILFLMRLKATGMTIEEMKHYRELSSQGSDTLELRYSILEEHQAAIGREIARLQETQKIIDYKLSHYKELIEHPDLSDPNCDPPVLPQSRP</sequence>
<organism evidence="3 4">
    <name type="scientific">Paenibacillus albidus</name>
    <dbReference type="NCBI Taxonomy" id="2041023"/>
    <lineage>
        <taxon>Bacteria</taxon>
        <taxon>Bacillati</taxon>
        <taxon>Bacillota</taxon>
        <taxon>Bacilli</taxon>
        <taxon>Bacillales</taxon>
        <taxon>Paenibacillaceae</taxon>
        <taxon>Paenibacillus</taxon>
    </lineage>
</organism>
<dbReference type="Proteomes" id="UP000637643">
    <property type="component" value="Unassembled WGS sequence"/>
</dbReference>